<dbReference type="Proteomes" id="UP000626109">
    <property type="component" value="Unassembled WGS sequence"/>
</dbReference>
<evidence type="ECO:0000259" key="5">
    <source>
        <dbReference type="PROSITE" id="PS50404"/>
    </source>
</evidence>
<dbReference type="EMBL" id="CAJNNW010031728">
    <property type="protein sequence ID" value="CAE8708620.1"/>
    <property type="molecule type" value="Genomic_DNA"/>
</dbReference>
<dbReference type="Pfam" id="PF02826">
    <property type="entry name" value="2-Hacid_dh_C"/>
    <property type="match status" value="1"/>
</dbReference>
<feature type="compositionally biased region" description="Low complexity" evidence="4">
    <location>
        <begin position="114"/>
        <end position="127"/>
    </location>
</feature>
<dbReference type="PANTHER" id="PTHR10996">
    <property type="entry name" value="2-HYDROXYACID DEHYDROGENASE-RELATED"/>
    <property type="match status" value="1"/>
</dbReference>
<dbReference type="CDD" id="cd03043">
    <property type="entry name" value="GST_N_1"/>
    <property type="match status" value="1"/>
</dbReference>
<dbReference type="GO" id="GO:0005829">
    <property type="term" value="C:cytosol"/>
    <property type="evidence" value="ECO:0007669"/>
    <property type="project" value="TreeGrafter"/>
</dbReference>
<dbReference type="InterPro" id="IPR029753">
    <property type="entry name" value="D-isomer_DH_CS"/>
</dbReference>
<dbReference type="SUPFAM" id="SSF52833">
    <property type="entry name" value="Thioredoxin-like"/>
    <property type="match status" value="1"/>
</dbReference>
<dbReference type="InterPro" id="IPR050223">
    <property type="entry name" value="D-isomer_2-hydroxyacid_DH"/>
</dbReference>
<dbReference type="InterPro" id="IPR004045">
    <property type="entry name" value="Glutathione_S-Trfase_N"/>
</dbReference>
<dbReference type="InterPro" id="IPR036249">
    <property type="entry name" value="Thioredoxin-like_sf"/>
</dbReference>
<keyword evidence="3" id="KW-0520">NAD</keyword>
<reference evidence="6" key="1">
    <citation type="submission" date="2021-02" db="EMBL/GenBank/DDBJ databases">
        <authorList>
            <person name="Dougan E. K."/>
            <person name="Rhodes N."/>
            <person name="Thang M."/>
            <person name="Chan C."/>
        </authorList>
    </citation>
    <scope>NUCLEOTIDE SEQUENCE</scope>
</reference>
<dbReference type="GO" id="GO:0016618">
    <property type="term" value="F:hydroxypyruvate reductase [NAD(P)H] activity"/>
    <property type="evidence" value="ECO:0007669"/>
    <property type="project" value="TreeGrafter"/>
</dbReference>
<organism evidence="6 7">
    <name type="scientific">Polarella glacialis</name>
    <name type="common">Dinoflagellate</name>
    <dbReference type="NCBI Taxonomy" id="89957"/>
    <lineage>
        <taxon>Eukaryota</taxon>
        <taxon>Sar</taxon>
        <taxon>Alveolata</taxon>
        <taxon>Dinophyceae</taxon>
        <taxon>Suessiales</taxon>
        <taxon>Suessiaceae</taxon>
        <taxon>Polarella</taxon>
    </lineage>
</organism>
<evidence type="ECO:0000256" key="4">
    <source>
        <dbReference type="SAM" id="MobiDB-lite"/>
    </source>
</evidence>
<evidence type="ECO:0000256" key="2">
    <source>
        <dbReference type="ARBA" id="ARBA00023002"/>
    </source>
</evidence>
<dbReference type="PROSITE" id="PS50404">
    <property type="entry name" value="GST_NTER"/>
    <property type="match status" value="1"/>
</dbReference>
<feature type="region of interest" description="Disordered" evidence="4">
    <location>
        <begin position="111"/>
        <end position="144"/>
    </location>
</feature>
<dbReference type="InterPro" id="IPR006139">
    <property type="entry name" value="D-isomer_2_OHA_DH_cat_dom"/>
</dbReference>
<evidence type="ECO:0000256" key="1">
    <source>
        <dbReference type="ARBA" id="ARBA00005854"/>
    </source>
</evidence>
<dbReference type="Pfam" id="PF13410">
    <property type="entry name" value="GST_C_2"/>
    <property type="match status" value="1"/>
</dbReference>
<dbReference type="SUPFAM" id="SSF47616">
    <property type="entry name" value="GST C-terminal domain-like"/>
    <property type="match status" value="1"/>
</dbReference>
<dbReference type="SUPFAM" id="SSF51735">
    <property type="entry name" value="NAD(P)-binding Rossmann-fold domains"/>
    <property type="match status" value="1"/>
</dbReference>
<dbReference type="PROSITE" id="PS00671">
    <property type="entry name" value="D_2_HYDROXYACID_DH_3"/>
    <property type="match status" value="1"/>
</dbReference>
<sequence>MPELHILRTLKPPVPASPGVAFHSLVHNNNNNHNNTQKQQHPPGCLPLLPISLSLAAVVQILQHCRARLNCRRSGRTERGRFGNHRNTFAAFAGSQHSFAQPPLVRHCGKASGNNNNNINNTTNNNNADSEPMADLAGDEQDRGAKRQRLEVGKPLVLLDVLLPGPLLKMLNDLCDVALLEDTAAWETRSAEVLAVFSYQHIPITASLLEKLSQLRVVSNFGAGYDHIDAAACQARGIPLGNTPGVVAAATADLAIALALAATRNLVSGHARYCAKPEFDPNWWGEAFTGCTLGIVGLGNIGKQVAARALAFQTRTLYWGRRRAAPQLEAELQLSELLEQSDVVVLCVAVTPETRNLIGAVELRSMKRTALLVNVARGKIVDTDALVHALQIGEIAKAALDVTEPEPLPLGHPLLQLENVILSPHLGTAESGTRCKMMAMALANLRAGLDGMSLPHPVACCSPEAASGTVSEAAAGTTTATTTTTTGTVSEAAAGTVAHRRLRLVVGNKAYSSWSLRAWLACRKACGRDGFDEVVVPLAGAGSDAQRDVLLQYSPTGKVPALTDSSAEGLTVWDSLAICEYVAELHPAAGLWPQDPRARALARAATSEMHSGFQALRNELPMNCRRLPVQAPVGEHASLRKPGVARDISRIFELWETCLTCPWRDQGPFLLGGFGIVDAMFAPVVLRFEVYKPELTDSAARYCTAIRNLPEVLEWVAAAKLEDWHIDHYEDL</sequence>
<dbReference type="CDD" id="cd03194">
    <property type="entry name" value="GST_C_3"/>
    <property type="match status" value="1"/>
</dbReference>
<evidence type="ECO:0000256" key="3">
    <source>
        <dbReference type="ARBA" id="ARBA00023027"/>
    </source>
</evidence>
<dbReference type="Gene3D" id="3.40.50.720">
    <property type="entry name" value="NAD(P)-binding Rossmann-like Domain"/>
    <property type="match status" value="2"/>
</dbReference>
<comment type="similarity">
    <text evidence="1">Belongs to the D-isomer specific 2-hydroxyacid dehydrogenase family.</text>
</comment>
<dbReference type="Gene3D" id="1.20.1050.10">
    <property type="match status" value="1"/>
</dbReference>
<dbReference type="GO" id="GO:0030267">
    <property type="term" value="F:glyoxylate reductase (NADPH) activity"/>
    <property type="evidence" value="ECO:0007669"/>
    <property type="project" value="TreeGrafter"/>
</dbReference>
<dbReference type="Pfam" id="PF00389">
    <property type="entry name" value="2-Hacid_dh"/>
    <property type="match status" value="1"/>
</dbReference>
<gene>
    <name evidence="6" type="ORF">PGLA2088_LOCUS35004</name>
</gene>
<dbReference type="SUPFAM" id="SSF52283">
    <property type="entry name" value="Formate/glycerate dehydrogenase catalytic domain-like"/>
    <property type="match status" value="1"/>
</dbReference>
<dbReference type="PANTHER" id="PTHR10996:SF257">
    <property type="entry name" value="GLYOXYLATE REDUCTASE 1"/>
    <property type="match status" value="1"/>
</dbReference>
<dbReference type="Pfam" id="PF13409">
    <property type="entry name" value="GST_N_2"/>
    <property type="match status" value="1"/>
</dbReference>
<protein>
    <recommendedName>
        <fullName evidence="5">GST N-terminal domain-containing protein</fullName>
    </recommendedName>
</protein>
<evidence type="ECO:0000313" key="7">
    <source>
        <dbReference type="Proteomes" id="UP000626109"/>
    </source>
</evidence>
<feature type="domain" description="GST N-terminal" evidence="5">
    <location>
        <begin position="506"/>
        <end position="590"/>
    </location>
</feature>
<dbReference type="InterPro" id="IPR006140">
    <property type="entry name" value="D-isomer_DH_NAD-bd"/>
</dbReference>
<dbReference type="AlphaFoldDB" id="A0A813KN71"/>
<name>A0A813KN71_POLGL</name>
<dbReference type="InterPro" id="IPR036291">
    <property type="entry name" value="NAD(P)-bd_dom_sf"/>
</dbReference>
<dbReference type="GO" id="GO:0051287">
    <property type="term" value="F:NAD binding"/>
    <property type="evidence" value="ECO:0007669"/>
    <property type="project" value="InterPro"/>
</dbReference>
<comment type="caution">
    <text evidence="6">The sequence shown here is derived from an EMBL/GenBank/DDBJ whole genome shotgun (WGS) entry which is preliminary data.</text>
</comment>
<proteinExistence type="inferred from homology"/>
<dbReference type="FunFam" id="3.40.50.720:FF:000203">
    <property type="entry name" value="D-3-phosphoglycerate dehydrogenase (SerA)"/>
    <property type="match status" value="1"/>
</dbReference>
<keyword evidence="2" id="KW-0560">Oxidoreductase</keyword>
<dbReference type="InterPro" id="IPR036282">
    <property type="entry name" value="Glutathione-S-Trfase_C_sf"/>
</dbReference>
<dbReference type="Gene3D" id="3.40.30.10">
    <property type="entry name" value="Glutaredoxin"/>
    <property type="match status" value="1"/>
</dbReference>
<accession>A0A813KN71</accession>
<evidence type="ECO:0000313" key="6">
    <source>
        <dbReference type="EMBL" id="CAE8708620.1"/>
    </source>
</evidence>